<sequence>MNTDRVTYKNTNPQTKAEKYIKDIQKKSYIKECFCENKDCNLEIIKSHSIQNNKILSKISSEGNVLSFSNPTFMADSNRFSFLHDQLTGRKKATTFTGFCQYHDNEIFKPVELYDYEPNNIEQEFLFAYRALAKEYHAKRRQHKSLIVAMEKEGLKKCPTPLREYERGIKVTIKQLEKDRRFFNQLLLNKKFENIKTRIVIFDNEYHLAVSSCFAPERDLHGKLINEFSHLTVDLNYIYLTIFPQNGKTFVLFSYLRKNQRKLSAFIDQIDDDNLSMTEKQKIISNMLAIYCENIVLSPERWSKVPDSQQQIFYDVIDSTINTNHIYNLQKLQNINLFI</sequence>
<organism evidence="1 2">
    <name type="scientific">Pannus brasiliensis CCIBt3594</name>
    <dbReference type="NCBI Taxonomy" id="1427578"/>
    <lineage>
        <taxon>Bacteria</taxon>
        <taxon>Bacillati</taxon>
        <taxon>Cyanobacteriota</taxon>
        <taxon>Cyanophyceae</taxon>
        <taxon>Oscillatoriophycideae</taxon>
        <taxon>Chroococcales</taxon>
        <taxon>Microcystaceae</taxon>
        <taxon>Pannus</taxon>
    </lineage>
</organism>
<dbReference type="RefSeq" id="WP_332865003.1">
    <property type="nucleotide sequence ID" value="NZ_JBAFSM010000016.1"/>
</dbReference>
<dbReference type="EMBL" id="JBAFSM010000016">
    <property type="protein sequence ID" value="MEG3437525.1"/>
    <property type="molecule type" value="Genomic_DNA"/>
</dbReference>
<dbReference type="Proteomes" id="UP001328733">
    <property type="component" value="Unassembled WGS sequence"/>
</dbReference>
<protein>
    <submittedName>
        <fullName evidence="1">Uncharacterized protein</fullName>
    </submittedName>
</protein>
<name>A0AAW9QKP8_9CHRO</name>
<dbReference type="AlphaFoldDB" id="A0AAW9QKP8"/>
<evidence type="ECO:0000313" key="2">
    <source>
        <dbReference type="Proteomes" id="UP001328733"/>
    </source>
</evidence>
<comment type="caution">
    <text evidence="1">The sequence shown here is derived from an EMBL/GenBank/DDBJ whole genome shotgun (WGS) entry which is preliminary data.</text>
</comment>
<reference evidence="1 2" key="1">
    <citation type="submission" date="2024-01" db="EMBL/GenBank/DDBJ databases">
        <title>Genomic insights into the taxonomy and metabolism of the cyanobacterium Pannus brasiliensis CCIBt3594.</title>
        <authorList>
            <person name="Machado M."/>
            <person name="Botero N.B."/>
            <person name="Andreote A.P.D."/>
            <person name="Feitosa A.M.T."/>
            <person name="Popin R."/>
            <person name="Sivonen K."/>
            <person name="Fiore M.F."/>
        </authorList>
    </citation>
    <scope>NUCLEOTIDE SEQUENCE [LARGE SCALE GENOMIC DNA]</scope>
    <source>
        <strain evidence="1 2">CCIBt3594</strain>
    </source>
</reference>
<evidence type="ECO:0000313" key="1">
    <source>
        <dbReference type="EMBL" id="MEG3437525.1"/>
    </source>
</evidence>
<keyword evidence="2" id="KW-1185">Reference proteome</keyword>
<proteinExistence type="predicted"/>
<gene>
    <name evidence="1" type="ORF">V0288_10380</name>
</gene>
<accession>A0AAW9QKP8</accession>